<dbReference type="Proteomes" id="UP001430848">
    <property type="component" value="Unassembled WGS sequence"/>
</dbReference>
<evidence type="ECO:0008006" key="6">
    <source>
        <dbReference type="Google" id="ProtNLM"/>
    </source>
</evidence>
<dbReference type="InterPro" id="IPR028133">
    <property type="entry name" value="Dynamitin"/>
</dbReference>
<feature type="compositionally biased region" description="Low complexity" evidence="3">
    <location>
        <begin position="327"/>
        <end position="338"/>
    </location>
</feature>
<evidence type="ECO:0000256" key="3">
    <source>
        <dbReference type="SAM" id="MobiDB-lite"/>
    </source>
</evidence>
<name>A0ABR1PPC9_DIAER</name>
<accession>A0ABR1PPC9</accession>
<dbReference type="PANTHER" id="PTHR15346">
    <property type="entry name" value="DYNACTIN SUBUNIT"/>
    <property type="match status" value="1"/>
</dbReference>
<dbReference type="EMBL" id="JAKNSF020000002">
    <property type="protein sequence ID" value="KAK7741620.1"/>
    <property type="molecule type" value="Genomic_DNA"/>
</dbReference>
<evidence type="ECO:0000313" key="5">
    <source>
        <dbReference type="Proteomes" id="UP001430848"/>
    </source>
</evidence>
<feature type="region of interest" description="Disordered" evidence="3">
    <location>
        <begin position="12"/>
        <end position="68"/>
    </location>
</feature>
<keyword evidence="2" id="KW-0963">Cytoplasm</keyword>
<evidence type="ECO:0000256" key="2">
    <source>
        <dbReference type="ARBA" id="ARBA00022490"/>
    </source>
</evidence>
<organism evidence="4 5">
    <name type="scientific">Diaporthe eres</name>
    <name type="common">Phomopsis oblonga</name>
    <dbReference type="NCBI Taxonomy" id="83184"/>
    <lineage>
        <taxon>Eukaryota</taxon>
        <taxon>Fungi</taxon>
        <taxon>Dikarya</taxon>
        <taxon>Ascomycota</taxon>
        <taxon>Pezizomycotina</taxon>
        <taxon>Sordariomycetes</taxon>
        <taxon>Sordariomycetidae</taxon>
        <taxon>Diaporthales</taxon>
        <taxon>Diaporthaceae</taxon>
        <taxon>Diaporthe</taxon>
        <taxon>Diaporthe eres species complex</taxon>
    </lineage>
</organism>
<dbReference type="Pfam" id="PF04912">
    <property type="entry name" value="Dynamitin"/>
    <property type="match status" value="1"/>
</dbReference>
<comment type="caution">
    <text evidence="4">The sequence shown here is derived from an EMBL/GenBank/DDBJ whole genome shotgun (WGS) entry which is preliminary data.</text>
</comment>
<keyword evidence="5" id="KW-1185">Reference proteome</keyword>
<feature type="region of interest" description="Disordered" evidence="3">
    <location>
        <begin position="307"/>
        <end position="346"/>
    </location>
</feature>
<proteinExistence type="predicted"/>
<protein>
    <recommendedName>
        <fullName evidence="6">Dynactin subunit</fullName>
    </recommendedName>
</protein>
<evidence type="ECO:0000256" key="1">
    <source>
        <dbReference type="ARBA" id="ARBA00004496"/>
    </source>
</evidence>
<evidence type="ECO:0000313" key="4">
    <source>
        <dbReference type="EMBL" id="KAK7741620.1"/>
    </source>
</evidence>
<comment type="subcellular location">
    <subcellularLocation>
        <location evidence="1">Cytoplasm</location>
    </subcellularLocation>
</comment>
<feature type="region of interest" description="Disordered" evidence="3">
    <location>
        <begin position="140"/>
        <end position="221"/>
    </location>
</feature>
<gene>
    <name evidence="4" type="ORF">SLS63_001177</name>
</gene>
<sequence>MSLNRKYAALPDLDSAPDIYETPELTDDTSTVPAKSWLQTTLRSSSDNEFDDDEADGPGISRSKLRIDQARSRFMPSQVDAKEVDFSDRVNGKRKSYKASSRRHRILEDGAEELGDLSDEDEGESLARKLARLKREIEEAKEEYGRQKSQNDAAGTKPADGEGSQEEELASLSQVLDEISRHPEDLAQGPGFRPVRLGPLPAREPKQDDIQGEPAGGDSATYTVTYAPTYEQTHALAKAADFDERLALLEKAIGIGSSALPELDSSGLPRAIVPTLEKLQKQVSTLSEASSSSLDTISRKVRQLTQEAEQLEKSRKQAKQAKEALASTGTGSSSPTTPDSEDSEQTTKINALYSTLPTIESLTPLLPPLLDRLRSLREIHADAATAGETLERIEKRQADMASDIKQWREGLEKIETAMQEGESSMGNNMKVVDGWVKDLEAKMAKLS</sequence>
<feature type="compositionally biased region" description="Polar residues" evidence="3">
    <location>
        <begin position="28"/>
        <end position="47"/>
    </location>
</feature>
<reference evidence="4 5" key="1">
    <citation type="submission" date="2024-02" db="EMBL/GenBank/DDBJ databases">
        <title>De novo assembly and annotation of 12 fungi associated with fruit tree decline syndrome in Ontario, Canada.</title>
        <authorList>
            <person name="Sulman M."/>
            <person name="Ellouze W."/>
            <person name="Ilyukhin E."/>
        </authorList>
    </citation>
    <scope>NUCLEOTIDE SEQUENCE [LARGE SCALE GENOMIC DNA]</scope>
    <source>
        <strain evidence="4 5">M169</strain>
    </source>
</reference>